<proteinExistence type="predicted"/>
<gene>
    <name evidence="2" type="ORF">ABID56_002000</name>
</gene>
<accession>A0ABV2KWC6</accession>
<dbReference type="Proteomes" id="UP001549167">
    <property type="component" value="Unassembled WGS sequence"/>
</dbReference>
<feature type="transmembrane region" description="Helical" evidence="1">
    <location>
        <begin position="82"/>
        <end position="100"/>
    </location>
</feature>
<dbReference type="EMBL" id="JBEPMX010000010">
    <property type="protein sequence ID" value="MET3683884.1"/>
    <property type="molecule type" value="Genomic_DNA"/>
</dbReference>
<organism evidence="2 3">
    <name type="scientific">Alkalibacillus flavidus</name>
    <dbReference type="NCBI Taxonomy" id="546021"/>
    <lineage>
        <taxon>Bacteria</taxon>
        <taxon>Bacillati</taxon>
        <taxon>Bacillota</taxon>
        <taxon>Bacilli</taxon>
        <taxon>Bacillales</taxon>
        <taxon>Bacillaceae</taxon>
        <taxon>Alkalibacillus</taxon>
    </lineage>
</organism>
<comment type="caution">
    <text evidence="2">The sequence shown here is derived from an EMBL/GenBank/DDBJ whole genome shotgun (WGS) entry which is preliminary data.</text>
</comment>
<keyword evidence="1" id="KW-1133">Transmembrane helix</keyword>
<protein>
    <recommendedName>
        <fullName evidence="4">Permease</fullName>
    </recommendedName>
</protein>
<keyword evidence="3" id="KW-1185">Reference proteome</keyword>
<dbReference type="RefSeq" id="WP_354220710.1">
    <property type="nucleotide sequence ID" value="NZ_JBEPMX010000010.1"/>
</dbReference>
<evidence type="ECO:0000313" key="2">
    <source>
        <dbReference type="EMBL" id="MET3683884.1"/>
    </source>
</evidence>
<name>A0ABV2KWC6_9BACI</name>
<sequence length="108" mass="12877">MRKIYCQNCDKQIETKHDLFTTQIFFMIQAYCKSCYFDKIKQVSSLAVSNTPLNGRYSNFLALMTFMGLIMVYFAEIQYIKMPLIIVLSIVLFMRVYSFVRFERHLLL</sequence>
<feature type="transmembrane region" description="Helical" evidence="1">
    <location>
        <begin position="57"/>
        <end position="75"/>
    </location>
</feature>
<evidence type="ECO:0000313" key="3">
    <source>
        <dbReference type="Proteomes" id="UP001549167"/>
    </source>
</evidence>
<evidence type="ECO:0008006" key="4">
    <source>
        <dbReference type="Google" id="ProtNLM"/>
    </source>
</evidence>
<keyword evidence="1" id="KW-0472">Membrane</keyword>
<keyword evidence="1" id="KW-0812">Transmembrane</keyword>
<reference evidence="2 3" key="1">
    <citation type="submission" date="2024-06" db="EMBL/GenBank/DDBJ databases">
        <title>Genomic Encyclopedia of Type Strains, Phase IV (KMG-IV): sequencing the most valuable type-strain genomes for metagenomic binning, comparative biology and taxonomic classification.</title>
        <authorList>
            <person name="Goeker M."/>
        </authorList>
    </citation>
    <scope>NUCLEOTIDE SEQUENCE [LARGE SCALE GENOMIC DNA]</scope>
    <source>
        <strain evidence="2 3">DSM 23520</strain>
    </source>
</reference>
<evidence type="ECO:0000256" key="1">
    <source>
        <dbReference type="SAM" id="Phobius"/>
    </source>
</evidence>